<dbReference type="EMBL" id="UINC01012116">
    <property type="protein sequence ID" value="SVA53090.1"/>
    <property type="molecule type" value="Genomic_DNA"/>
</dbReference>
<gene>
    <name evidence="1" type="ORF">METZ01_LOCUS105944</name>
</gene>
<name>A0A381WKQ4_9ZZZZ</name>
<reference evidence="1" key="1">
    <citation type="submission" date="2018-05" db="EMBL/GenBank/DDBJ databases">
        <authorList>
            <person name="Lanie J.A."/>
            <person name="Ng W.-L."/>
            <person name="Kazmierczak K.M."/>
            <person name="Andrzejewski T.M."/>
            <person name="Davidsen T.M."/>
            <person name="Wayne K.J."/>
            <person name="Tettelin H."/>
            <person name="Glass J.I."/>
            <person name="Rusch D."/>
            <person name="Podicherti R."/>
            <person name="Tsui H.-C.T."/>
            <person name="Winkler M.E."/>
        </authorList>
    </citation>
    <scope>NUCLEOTIDE SEQUENCE</scope>
</reference>
<sequence length="86" mass="8955">VGEVWRTNPDSIDIGTSNHLGYRIKHLGISNPQFLGECGGVSCGLGCTADNSANICVTNGFEGSDVEAGDKAATNYPDAQPFLPGR</sequence>
<accession>A0A381WKQ4</accession>
<evidence type="ECO:0000313" key="1">
    <source>
        <dbReference type="EMBL" id="SVA53090.1"/>
    </source>
</evidence>
<proteinExistence type="predicted"/>
<organism evidence="1">
    <name type="scientific">marine metagenome</name>
    <dbReference type="NCBI Taxonomy" id="408172"/>
    <lineage>
        <taxon>unclassified sequences</taxon>
        <taxon>metagenomes</taxon>
        <taxon>ecological metagenomes</taxon>
    </lineage>
</organism>
<protein>
    <submittedName>
        <fullName evidence="1">Uncharacterized protein</fullName>
    </submittedName>
</protein>
<feature type="non-terminal residue" evidence="1">
    <location>
        <position position="1"/>
    </location>
</feature>
<dbReference type="AlphaFoldDB" id="A0A381WKQ4"/>